<dbReference type="Proteomes" id="UP000640786">
    <property type="component" value="Unassembled WGS sequence"/>
</dbReference>
<comment type="caution">
    <text evidence="1">The sequence shown here is derived from an EMBL/GenBank/DDBJ whole genome shotgun (WGS) entry which is preliminary data.</text>
</comment>
<organism evidence="1 2">
    <name type="scientific">Psychrobacillus faecigallinarum</name>
    <dbReference type="NCBI Taxonomy" id="2762235"/>
    <lineage>
        <taxon>Bacteria</taxon>
        <taxon>Bacillati</taxon>
        <taxon>Bacillota</taxon>
        <taxon>Bacilli</taxon>
        <taxon>Bacillales</taxon>
        <taxon>Bacillaceae</taxon>
        <taxon>Psychrobacillus</taxon>
    </lineage>
</organism>
<dbReference type="EMBL" id="JACSQO010000017">
    <property type="protein sequence ID" value="MBD7946356.1"/>
    <property type="molecule type" value="Genomic_DNA"/>
</dbReference>
<protein>
    <submittedName>
        <fullName evidence="1">Uncharacterized protein</fullName>
    </submittedName>
</protein>
<evidence type="ECO:0000313" key="2">
    <source>
        <dbReference type="Proteomes" id="UP000640786"/>
    </source>
</evidence>
<accession>A0ABR8RF20</accession>
<evidence type="ECO:0000313" key="1">
    <source>
        <dbReference type="EMBL" id="MBD7946356.1"/>
    </source>
</evidence>
<sequence length="75" mass="8635">MELPIKRSLYDELPLEMLAGFYYFISLNIDKGILSDAMHFEIKLIEDIAKTRGIPLDELYELGSSLVKKENEKQG</sequence>
<keyword evidence="2" id="KW-1185">Reference proteome</keyword>
<name>A0ABR8RF20_9BACI</name>
<reference evidence="1 2" key="1">
    <citation type="submission" date="2020-08" db="EMBL/GenBank/DDBJ databases">
        <title>A Genomic Blueprint of the Chicken Gut Microbiome.</title>
        <authorList>
            <person name="Gilroy R."/>
            <person name="Ravi A."/>
            <person name="Getino M."/>
            <person name="Pursley I."/>
            <person name="Horton D.L."/>
            <person name="Alikhan N.-F."/>
            <person name="Baker D."/>
            <person name="Gharbi K."/>
            <person name="Hall N."/>
            <person name="Watson M."/>
            <person name="Adriaenssens E.M."/>
            <person name="Foster-Nyarko E."/>
            <person name="Jarju S."/>
            <person name="Secka A."/>
            <person name="Antonio M."/>
            <person name="Oren A."/>
            <person name="Chaudhuri R."/>
            <person name="La Ragione R.M."/>
            <person name="Hildebrand F."/>
            <person name="Pallen M.J."/>
        </authorList>
    </citation>
    <scope>NUCLEOTIDE SEQUENCE [LARGE SCALE GENOMIC DNA]</scope>
    <source>
        <strain evidence="1 2">Sa2BUA9</strain>
    </source>
</reference>
<gene>
    <name evidence="1" type="ORF">H9650_19840</name>
</gene>
<proteinExistence type="predicted"/>